<organism evidence="1 2">
    <name type="scientific">Abeliophyllum distichum</name>
    <dbReference type="NCBI Taxonomy" id="126358"/>
    <lineage>
        <taxon>Eukaryota</taxon>
        <taxon>Viridiplantae</taxon>
        <taxon>Streptophyta</taxon>
        <taxon>Embryophyta</taxon>
        <taxon>Tracheophyta</taxon>
        <taxon>Spermatophyta</taxon>
        <taxon>Magnoliopsida</taxon>
        <taxon>eudicotyledons</taxon>
        <taxon>Gunneridae</taxon>
        <taxon>Pentapetalae</taxon>
        <taxon>asterids</taxon>
        <taxon>lamiids</taxon>
        <taxon>Lamiales</taxon>
        <taxon>Oleaceae</taxon>
        <taxon>Forsythieae</taxon>
        <taxon>Abeliophyllum</taxon>
    </lineage>
</organism>
<dbReference type="Proteomes" id="UP001604336">
    <property type="component" value="Unassembled WGS sequence"/>
</dbReference>
<protein>
    <submittedName>
        <fullName evidence="1">Uncharacterized protein</fullName>
    </submittedName>
</protein>
<reference evidence="2" key="1">
    <citation type="submission" date="2024-07" db="EMBL/GenBank/DDBJ databases">
        <title>Two chromosome-level genome assemblies of Korean endemic species Abeliophyllum distichum and Forsythia ovata (Oleaceae).</title>
        <authorList>
            <person name="Jang H."/>
        </authorList>
    </citation>
    <scope>NUCLEOTIDE SEQUENCE [LARGE SCALE GENOMIC DNA]</scope>
</reference>
<name>A0ABD1UN45_9LAMI</name>
<gene>
    <name evidence="1" type="ORF">Adt_11459</name>
</gene>
<comment type="caution">
    <text evidence="1">The sequence shown here is derived from an EMBL/GenBank/DDBJ whole genome shotgun (WGS) entry which is preliminary data.</text>
</comment>
<evidence type="ECO:0000313" key="2">
    <source>
        <dbReference type="Proteomes" id="UP001604336"/>
    </source>
</evidence>
<proteinExistence type="predicted"/>
<sequence>MGFITISSTRLVWFKGTAISFSFSRRCPITNTFGFPLWEAIVTLQNIVIIGSYAILGDSTLSSLGDRATEKSFSTFGGILLGLVEGKQATKHGWESSGTVTFLAY</sequence>
<accession>A0ABD1UN45</accession>
<keyword evidence="2" id="KW-1185">Reference proteome</keyword>
<dbReference type="EMBL" id="JBFOLK010000003">
    <property type="protein sequence ID" value="KAL2526405.1"/>
    <property type="molecule type" value="Genomic_DNA"/>
</dbReference>
<evidence type="ECO:0000313" key="1">
    <source>
        <dbReference type="EMBL" id="KAL2526405.1"/>
    </source>
</evidence>
<dbReference type="AlphaFoldDB" id="A0ABD1UN45"/>